<evidence type="ECO:0000256" key="1">
    <source>
        <dbReference type="ARBA" id="ARBA00004123"/>
    </source>
</evidence>
<accession>A0A7E4VT39</accession>
<keyword evidence="4" id="KW-0963">Cytoplasm</keyword>
<comment type="subcellular location">
    <subcellularLocation>
        <location evidence="2">Cytoplasm</location>
    </subcellularLocation>
    <subcellularLocation>
        <location evidence="1">Nucleus</location>
    </subcellularLocation>
</comment>
<dbReference type="GO" id="GO:0005737">
    <property type="term" value="C:cytoplasm"/>
    <property type="evidence" value="ECO:0007669"/>
    <property type="project" value="UniProtKB-SubCell"/>
</dbReference>
<dbReference type="AlphaFoldDB" id="A0A7E4VT39"/>
<evidence type="ECO:0000256" key="4">
    <source>
        <dbReference type="ARBA" id="ARBA00022490"/>
    </source>
</evidence>
<name>A0A7E4VT39_PANRE</name>
<proteinExistence type="predicted"/>
<evidence type="ECO:0000256" key="8">
    <source>
        <dbReference type="PROSITE-ProRule" id="PRU00103"/>
    </source>
</evidence>
<keyword evidence="5" id="KW-0677">Repeat</keyword>
<dbReference type="Proteomes" id="UP000492821">
    <property type="component" value="Unassembled WGS sequence"/>
</dbReference>
<dbReference type="InterPro" id="IPR040122">
    <property type="entry name" value="Importin_beta"/>
</dbReference>
<dbReference type="InterPro" id="IPR040928">
    <property type="entry name" value="Importin_rep_5"/>
</dbReference>
<dbReference type="SUPFAM" id="SSF48371">
    <property type="entry name" value="ARM repeat"/>
    <property type="match status" value="2"/>
</dbReference>
<organism evidence="10 11">
    <name type="scientific">Panagrellus redivivus</name>
    <name type="common">Microworm</name>
    <dbReference type="NCBI Taxonomy" id="6233"/>
    <lineage>
        <taxon>Eukaryota</taxon>
        <taxon>Metazoa</taxon>
        <taxon>Ecdysozoa</taxon>
        <taxon>Nematoda</taxon>
        <taxon>Chromadorea</taxon>
        <taxon>Rhabditida</taxon>
        <taxon>Tylenchina</taxon>
        <taxon>Panagrolaimomorpha</taxon>
        <taxon>Panagrolaimoidea</taxon>
        <taxon>Panagrolaimidae</taxon>
        <taxon>Panagrellus</taxon>
    </lineage>
</organism>
<evidence type="ECO:0000256" key="6">
    <source>
        <dbReference type="ARBA" id="ARBA00022927"/>
    </source>
</evidence>
<dbReference type="InterPro" id="IPR016024">
    <property type="entry name" value="ARM-type_fold"/>
</dbReference>
<dbReference type="PANTHER" id="PTHR10527">
    <property type="entry name" value="IMPORTIN BETA"/>
    <property type="match status" value="1"/>
</dbReference>
<evidence type="ECO:0000256" key="2">
    <source>
        <dbReference type="ARBA" id="ARBA00004496"/>
    </source>
</evidence>
<evidence type="ECO:0000256" key="7">
    <source>
        <dbReference type="ARBA" id="ARBA00023242"/>
    </source>
</evidence>
<dbReference type="InterPro" id="IPR000357">
    <property type="entry name" value="HEAT"/>
</dbReference>
<dbReference type="Pfam" id="PF18829">
    <property type="entry name" value="Importin_rep_6"/>
    <property type="match status" value="1"/>
</dbReference>
<keyword evidence="7" id="KW-0539">Nucleus</keyword>
<dbReference type="InterPro" id="IPR041389">
    <property type="entry name" value="Importin_rep_6"/>
</dbReference>
<dbReference type="SMART" id="SM01349">
    <property type="entry name" value="TOG"/>
    <property type="match status" value="1"/>
</dbReference>
<keyword evidence="6" id="KW-0653">Protein transport</keyword>
<sequence length="1095" mass="122412">MEPLQEFHGIIATLVADDNAVREAGEAKYNEVPLPSRILYLYQLAVEPSVASDVRDMSLVLLRRLIADKYDDIIAVVPTEFASIKEQLIQSIGTEQTASVRKRMTDVISDIARQTIDDNGIQQWNTVIEFLGHCATGERADLREVAMIIIENVPNVFGINQNQHIEDIKLMFQSNLQFDSPVVRSAAVRAYVAFVVDNEDDAVLVRHLSTMVPDMLRVCEHVATTDDEDDVPLQCMIDLATTVPKALAPYFRPIFELCLKTAGNKDKDDAYRQSSMEILVSLCETAPALVRKQAAAFIEPLVQQCLSMMTELDDDISEWISIDDAEEDIEEEIVSLGETSIDRIACALGPKPVFPPAYNVIRKYISSENWMERHAGIFGLSTIGEGCKRQMEPHIREIVVDALIPMLKDAHPRVRYAACNAIGQMSSDFGPTLQKKCHEVVVMALLERAVDLSCHRVAAHALAAFVNFAEDCPKAIITVYLDRIMEKMQWILDQTFNELVANQKKIVLFQVITTVASIADSSQEHFAKYYTPLMPPLKYILSNSSTEELSELRGKTIECISLIGLAVGRELFAPDIPEIMAELNKPTHSAKDDNASYVIAAWARICKVLREDFAPYLDTVLPTVLKHANFSPELSLLNVFSDEEENEEGWDVVDVGESRLGIHTAGIEDKNTACEMLVCFAREMGTAFAPYVEKVAEFMEGELKFVFHDGVRQSAAEIFPHLFAAVRANGPEYRRNLWSRVYPQLLDALSSESDLETAGEFLFSIGCCIEELGREVVSPQDVLLAIQVITTQVRKYETRRLDRERDSKDDEQDEETQEELKDIIELETAILGRVSDLVHCLFTAFKESLLEVFDPIVQSFAELLKPNRTFQDRQWAICVFDDLIEFGGEGSAQYQAVFVEPILNALSDPYPEVRQAAAYGVGLMGMAPNGIYNRFLAGGIQHLMAMIERPDARTTEEGTVATENAISAVAKILKHSNAVDKNLIIPTFVTWLPVWEDTEETPYVYDFFCDLVEENHPAVLGENHSGLPHVVNVILQVFSHEAIDDTASDLAKQTKQRLAAIIKVLSGNKDLFEAVLQQLKLNSNLQHVLSAILAA</sequence>
<dbReference type="InterPro" id="IPR011989">
    <property type="entry name" value="ARM-like"/>
</dbReference>
<evidence type="ECO:0000256" key="3">
    <source>
        <dbReference type="ARBA" id="ARBA00022448"/>
    </source>
</evidence>
<reference evidence="10" key="1">
    <citation type="journal article" date="2013" name="Genetics">
        <title>The draft genome and transcriptome of Panagrellus redivivus are shaped by the harsh demands of a free-living lifestyle.</title>
        <authorList>
            <person name="Srinivasan J."/>
            <person name="Dillman A.R."/>
            <person name="Macchietto M.G."/>
            <person name="Heikkinen L."/>
            <person name="Lakso M."/>
            <person name="Fracchia K.M."/>
            <person name="Antoshechkin I."/>
            <person name="Mortazavi A."/>
            <person name="Wong G."/>
            <person name="Sternberg P.W."/>
        </authorList>
    </citation>
    <scope>NUCLEOTIDE SEQUENCE [LARGE SCALE GENOMIC DNA]</scope>
    <source>
        <strain evidence="10">MT8872</strain>
    </source>
</reference>
<dbReference type="Pfam" id="PF02985">
    <property type="entry name" value="HEAT"/>
    <property type="match status" value="1"/>
</dbReference>
<dbReference type="WBParaSite" id="Pan_g2836.t1">
    <property type="protein sequence ID" value="Pan_g2836.t1"/>
    <property type="gene ID" value="Pan_g2836"/>
</dbReference>
<dbReference type="InterPro" id="IPR021133">
    <property type="entry name" value="HEAT_type_2"/>
</dbReference>
<dbReference type="GO" id="GO:0006606">
    <property type="term" value="P:protein import into nucleus"/>
    <property type="evidence" value="ECO:0007669"/>
    <property type="project" value="InterPro"/>
</dbReference>
<dbReference type="Pfam" id="PF18808">
    <property type="entry name" value="Importin_rep_4"/>
    <property type="match status" value="1"/>
</dbReference>
<dbReference type="GO" id="GO:0000226">
    <property type="term" value="P:microtubule cytoskeleton organization"/>
    <property type="evidence" value="ECO:0007669"/>
    <property type="project" value="UniProtKB-ARBA"/>
</dbReference>
<keyword evidence="3" id="KW-0813">Transport</keyword>
<dbReference type="GO" id="GO:0005634">
    <property type="term" value="C:nucleus"/>
    <property type="evidence" value="ECO:0007669"/>
    <property type="project" value="UniProtKB-SubCell"/>
</dbReference>
<dbReference type="Pfam" id="PF18816">
    <property type="entry name" value="Importin_rep_5"/>
    <property type="match status" value="1"/>
</dbReference>
<dbReference type="InterPro" id="IPR041653">
    <property type="entry name" value="Importin_rep_4"/>
</dbReference>
<dbReference type="PROSITE" id="PS50077">
    <property type="entry name" value="HEAT_REPEAT"/>
    <property type="match status" value="1"/>
</dbReference>
<dbReference type="Pfam" id="PF13513">
    <property type="entry name" value="HEAT_EZ"/>
    <property type="match status" value="1"/>
</dbReference>
<feature type="repeat" description="HEAT" evidence="8">
    <location>
        <begin position="399"/>
        <end position="436"/>
    </location>
</feature>
<evidence type="ECO:0000313" key="10">
    <source>
        <dbReference type="Proteomes" id="UP000492821"/>
    </source>
</evidence>
<dbReference type="Pfam" id="PF25780">
    <property type="entry name" value="TPR_IPO5"/>
    <property type="match status" value="1"/>
</dbReference>
<evidence type="ECO:0000256" key="5">
    <source>
        <dbReference type="ARBA" id="ARBA00022737"/>
    </source>
</evidence>
<protein>
    <submittedName>
        <fullName evidence="11">TOG domain-containing protein</fullName>
    </submittedName>
</protein>
<dbReference type="InterPro" id="IPR034085">
    <property type="entry name" value="TOG"/>
</dbReference>
<reference evidence="11" key="2">
    <citation type="submission" date="2020-10" db="UniProtKB">
        <authorList>
            <consortium name="WormBaseParasite"/>
        </authorList>
    </citation>
    <scope>IDENTIFICATION</scope>
</reference>
<evidence type="ECO:0000259" key="9">
    <source>
        <dbReference type="SMART" id="SM01349"/>
    </source>
</evidence>
<feature type="domain" description="TOG" evidence="9">
    <location>
        <begin position="346"/>
        <end position="596"/>
    </location>
</feature>
<dbReference type="InterPro" id="IPR057672">
    <property type="entry name" value="TPR_IPO4/5"/>
</dbReference>
<dbReference type="Gene3D" id="1.25.10.10">
    <property type="entry name" value="Leucine-rich Repeat Variant"/>
    <property type="match status" value="1"/>
</dbReference>
<evidence type="ECO:0000313" key="11">
    <source>
        <dbReference type="WBParaSite" id="Pan_g2836.t1"/>
    </source>
</evidence>
<keyword evidence="10" id="KW-1185">Reference proteome</keyword>